<feature type="domain" description="PPIase cyclophilin-type" evidence="6">
    <location>
        <begin position="115"/>
        <end position="252"/>
    </location>
</feature>
<organism evidence="7 8">
    <name type="scientific">Trametes pubescens</name>
    <name type="common">White-rot fungus</name>
    <dbReference type="NCBI Taxonomy" id="154538"/>
    <lineage>
        <taxon>Eukaryota</taxon>
        <taxon>Fungi</taxon>
        <taxon>Dikarya</taxon>
        <taxon>Basidiomycota</taxon>
        <taxon>Agaricomycotina</taxon>
        <taxon>Agaricomycetes</taxon>
        <taxon>Polyporales</taxon>
        <taxon>Polyporaceae</taxon>
        <taxon>Trametes</taxon>
    </lineage>
</organism>
<dbReference type="AlphaFoldDB" id="A0A1M2W216"/>
<dbReference type="OrthoDB" id="407558at2759"/>
<dbReference type="GO" id="GO:0016018">
    <property type="term" value="F:cyclosporin A binding"/>
    <property type="evidence" value="ECO:0007669"/>
    <property type="project" value="TreeGrafter"/>
</dbReference>
<evidence type="ECO:0000256" key="3">
    <source>
        <dbReference type="ARBA" id="ARBA00023110"/>
    </source>
</evidence>
<feature type="compositionally biased region" description="Basic and acidic residues" evidence="5">
    <location>
        <begin position="376"/>
        <end position="415"/>
    </location>
</feature>
<dbReference type="Pfam" id="PF00160">
    <property type="entry name" value="Pro_isomerase"/>
    <property type="match status" value="1"/>
</dbReference>
<reference evidence="7 8" key="1">
    <citation type="submission" date="2016-10" db="EMBL/GenBank/DDBJ databases">
        <title>Genome sequence of the basidiomycete white-rot fungus Trametes pubescens.</title>
        <authorList>
            <person name="Makela M.R."/>
            <person name="Granchi Z."/>
            <person name="Peng M."/>
            <person name="De Vries R.P."/>
            <person name="Grigoriev I."/>
            <person name="Riley R."/>
            <person name="Hilden K."/>
        </authorList>
    </citation>
    <scope>NUCLEOTIDE SEQUENCE [LARGE SCALE GENOMIC DNA]</scope>
    <source>
        <strain evidence="7 8">FBCC735</strain>
    </source>
</reference>
<name>A0A1M2W216_TRAPU</name>
<dbReference type="GO" id="GO:0006457">
    <property type="term" value="P:protein folding"/>
    <property type="evidence" value="ECO:0007669"/>
    <property type="project" value="TreeGrafter"/>
</dbReference>
<comment type="catalytic activity">
    <reaction evidence="1">
        <text>[protein]-peptidylproline (omega=180) = [protein]-peptidylproline (omega=0)</text>
        <dbReference type="Rhea" id="RHEA:16237"/>
        <dbReference type="Rhea" id="RHEA-COMP:10747"/>
        <dbReference type="Rhea" id="RHEA-COMP:10748"/>
        <dbReference type="ChEBI" id="CHEBI:83833"/>
        <dbReference type="ChEBI" id="CHEBI:83834"/>
        <dbReference type="EC" id="5.2.1.8"/>
    </reaction>
</comment>
<dbReference type="InterPro" id="IPR002130">
    <property type="entry name" value="Cyclophilin-type_PPIase_dom"/>
</dbReference>
<evidence type="ECO:0000313" key="7">
    <source>
        <dbReference type="EMBL" id="OJT13894.1"/>
    </source>
</evidence>
<feature type="compositionally biased region" description="Basic residues" evidence="5">
    <location>
        <begin position="321"/>
        <end position="346"/>
    </location>
</feature>
<evidence type="ECO:0000256" key="1">
    <source>
        <dbReference type="ARBA" id="ARBA00000971"/>
    </source>
</evidence>
<dbReference type="PANTHER" id="PTHR11071">
    <property type="entry name" value="PEPTIDYL-PROLYL CIS-TRANS ISOMERASE"/>
    <property type="match status" value="1"/>
</dbReference>
<evidence type="ECO:0000256" key="5">
    <source>
        <dbReference type="SAM" id="MobiDB-lite"/>
    </source>
</evidence>
<proteinExistence type="predicted"/>
<protein>
    <recommendedName>
        <fullName evidence="2">peptidylprolyl isomerase</fullName>
        <ecNumber evidence="2">5.2.1.8</ecNumber>
    </recommendedName>
</protein>
<feature type="compositionally biased region" description="Basic and acidic residues" evidence="5">
    <location>
        <begin position="24"/>
        <end position="48"/>
    </location>
</feature>
<dbReference type="InterPro" id="IPR029000">
    <property type="entry name" value="Cyclophilin-like_dom_sf"/>
</dbReference>
<dbReference type="GO" id="GO:0005737">
    <property type="term" value="C:cytoplasm"/>
    <property type="evidence" value="ECO:0007669"/>
    <property type="project" value="TreeGrafter"/>
</dbReference>
<dbReference type="GO" id="GO:0003755">
    <property type="term" value="F:peptidyl-prolyl cis-trans isomerase activity"/>
    <property type="evidence" value="ECO:0007669"/>
    <property type="project" value="UniProtKB-KW"/>
</dbReference>
<keyword evidence="8" id="KW-1185">Reference proteome</keyword>
<evidence type="ECO:0000259" key="6">
    <source>
        <dbReference type="PROSITE" id="PS50072"/>
    </source>
</evidence>
<feature type="compositionally biased region" description="Basic and acidic residues" evidence="5">
    <location>
        <begin position="100"/>
        <end position="109"/>
    </location>
</feature>
<dbReference type="EC" id="5.2.1.8" evidence="2"/>
<dbReference type="Proteomes" id="UP000184267">
    <property type="component" value="Unassembled WGS sequence"/>
</dbReference>
<dbReference type="PRINTS" id="PR00153">
    <property type="entry name" value="CSAPPISMRASE"/>
</dbReference>
<gene>
    <name evidence="7" type="ORF">TRAPUB_9563</name>
</gene>
<dbReference type="Gene3D" id="2.40.100.10">
    <property type="entry name" value="Cyclophilin-like"/>
    <property type="match status" value="1"/>
</dbReference>
<evidence type="ECO:0000313" key="8">
    <source>
        <dbReference type="Proteomes" id="UP000184267"/>
    </source>
</evidence>
<dbReference type="STRING" id="154538.A0A1M2W216"/>
<dbReference type="FunFam" id="2.40.100.10:FF:000025">
    <property type="entry name" value="Peptidyl-prolyl cis-trans isomerase CYP19-2"/>
    <property type="match status" value="1"/>
</dbReference>
<accession>A0A1M2W216</accession>
<feature type="region of interest" description="Disordered" evidence="5">
    <location>
        <begin position="257"/>
        <end position="439"/>
    </location>
</feature>
<keyword evidence="4 7" id="KW-0413">Isomerase</keyword>
<dbReference type="EMBL" id="MNAD01000354">
    <property type="protein sequence ID" value="OJT13894.1"/>
    <property type="molecule type" value="Genomic_DNA"/>
</dbReference>
<feature type="compositionally biased region" description="Basic and acidic residues" evidence="5">
    <location>
        <begin position="426"/>
        <end position="439"/>
    </location>
</feature>
<feature type="compositionally biased region" description="Basic residues" evidence="5">
    <location>
        <begin position="283"/>
        <end position="292"/>
    </location>
</feature>
<dbReference type="OMA" id="WIPIVAR"/>
<dbReference type="PROSITE" id="PS50072">
    <property type="entry name" value="CSA_PPIASE_2"/>
    <property type="match status" value="1"/>
</dbReference>
<feature type="compositionally biased region" description="Basic and acidic residues" evidence="5">
    <location>
        <begin position="74"/>
        <end position="86"/>
    </location>
</feature>
<dbReference type="SUPFAM" id="SSF50891">
    <property type="entry name" value="Cyclophilin-like"/>
    <property type="match status" value="1"/>
</dbReference>
<sequence length="439" mass="48748">MERPGLAMMFHLLGDGNAATDGGETSKREKEVGKPENACGREKTEGGGREASYIDPESMRWIPIVARAPGTETKGLKPPERRKGGAEEEEGEGGQGAGAKENDGVEHAPGDGLMSFRALCTGEKGLALLSERPLYYKNSIIHRSIPGFMIQGGDFTKRNGTGGESIYGGPFPDEDLSRPLDSEGLLCMANKGPNTNNSQFFVTLKDTPHLNGKHVVFGRVIRGFEIVERIVQVPTDEKDRPRVPVVISNCGELMLRAQAQPKKPEPQSASESAGESDTDEARQHRKKRRHRSLTPDRSRSRSRAPLSGSRSPSVDSAGQERKRHKSHKKSKKEKKEKKHKSKKDKKARPEALSPSRGRSPSPSHPAEPVSETESQYDARLEREENERIEAAKKRELERIARRLKEEEEHRAKDSGGVRFKGRGRMKYLDPELQRDVDES</sequence>
<evidence type="ECO:0000256" key="4">
    <source>
        <dbReference type="ARBA" id="ARBA00023235"/>
    </source>
</evidence>
<dbReference type="PANTHER" id="PTHR11071:SF561">
    <property type="entry name" value="PEPTIDYL-PROLYL CIS-TRANS ISOMERASE D-RELATED"/>
    <property type="match status" value="1"/>
</dbReference>
<keyword evidence="3" id="KW-0697">Rotamase</keyword>
<comment type="caution">
    <text evidence="7">The sequence shown here is derived from an EMBL/GenBank/DDBJ whole genome shotgun (WGS) entry which is preliminary data.</text>
</comment>
<evidence type="ECO:0000256" key="2">
    <source>
        <dbReference type="ARBA" id="ARBA00013194"/>
    </source>
</evidence>
<feature type="region of interest" description="Disordered" evidence="5">
    <location>
        <begin position="14"/>
        <end position="109"/>
    </location>
</feature>